<comment type="function">
    <text evidence="7">Phosphorylates Ins(1,3,4,5,6)P5 at position 2 to form Ins(1,2,3,4,5,6)P6 (InsP6 or phytate).</text>
</comment>
<dbReference type="GO" id="GO:0005634">
    <property type="term" value="C:nucleus"/>
    <property type="evidence" value="ECO:0007669"/>
    <property type="project" value="TreeGrafter"/>
</dbReference>
<dbReference type="PANTHER" id="PTHR14456:SF2">
    <property type="entry name" value="INOSITOL-PENTAKISPHOSPHATE 2-KINASE"/>
    <property type="match status" value="1"/>
</dbReference>
<comment type="domain">
    <text evidence="7">The EXKPK motif is conserved in inositol-pentakisphosphate 2-kinases of both family 1 and 2.</text>
</comment>
<evidence type="ECO:0000256" key="1">
    <source>
        <dbReference type="ARBA" id="ARBA00007229"/>
    </source>
</evidence>
<evidence type="ECO:0000256" key="5">
    <source>
        <dbReference type="ARBA" id="ARBA00022777"/>
    </source>
</evidence>
<keyword evidence="6 7" id="KW-0067">ATP-binding</keyword>
<comment type="similarity">
    <text evidence="1">Belongs to the IPK1 type 2 family.</text>
</comment>
<evidence type="ECO:0000256" key="7">
    <source>
        <dbReference type="RuleBase" id="RU364126"/>
    </source>
</evidence>
<dbReference type="Proteomes" id="UP000289886">
    <property type="component" value="Unassembled WGS sequence"/>
</dbReference>
<dbReference type="GO" id="GO:0035299">
    <property type="term" value="F:inositol-1,3,4,5,6-pentakisphosphate 2-kinase activity"/>
    <property type="evidence" value="ECO:0007669"/>
    <property type="project" value="UniProtKB-EC"/>
</dbReference>
<evidence type="ECO:0000256" key="2">
    <source>
        <dbReference type="ARBA" id="ARBA00012023"/>
    </source>
</evidence>
<keyword evidence="3 7" id="KW-0808">Transferase</keyword>
<accession>A0A444UYJ6</accession>
<dbReference type="EMBL" id="SCEB01004979">
    <property type="protein sequence ID" value="RXM93220.1"/>
    <property type="molecule type" value="Genomic_DNA"/>
</dbReference>
<proteinExistence type="inferred from homology"/>
<dbReference type="GO" id="GO:0005524">
    <property type="term" value="F:ATP binding"/>
    <property type="evidence" value="ECO:0007669"/>
    <property type="project" value="UniProtKB-KW"/>
</dbReference>
<evidence type="ECO:0000313" key="8">
    <source>
        <dbReference type="EMBL" id="RXM93220.1"/>
    </source>
</evidence>
<evidence type="ECO:0000256" key="4">
    <source>
        <dbReference type="ARBA" id="ARBA00022741"/>
    </source>
</evidence>
<name>A0A444UYJ6_ACIRT</name>
<dbReference type="InterPro" id="IPR009286">
    <property type="entry name" value="Ins_P5_2-kin"/>
</dbReference>
<dbReference type="AlphaFoldDB" id="A0A444UYJ6"/>
<dbReference type="Pfam" id="PF06090">
    <property type="entry name" value="Ins_P5_2-kin"/>
    <property type="match status" value="1"/>
</dbReference>
<dbReference type="Gene3D" id="3.30.200.110">
    <property type="entry name" value="Inositol-pentakisphosphate 2-kinase, N-lobe"/>
    <property type="match status" value="1"/>
</dbReference>
<dbReference type="PANTHER" id="PTHR14456">
    <property type="entry name" value="INOSITOL POLYPHOSPHATE KINASE 1"/>
    <property type="match status" value="1"/>
</dbReference>
<evidence type="ECO:0000313" key="9">
    <source>
        <dbReference type="Proteomes" id="UP000289886"/>
    </source>
</evidence>
<keyword evidence="4 7" id="KW-0547">Nucleotide-binding</keyword>
<comment type="catalytic activity">
    <reaction evidence="7">
        <text>1D-myo-inositol 1,3,4,5,6-pentakisphosphate + ATP = 1D-myo-inositol hexakisphosphate + ADP + H(+)</text>
        <dbReference type="Rhea" id="RHEA:20313"/>
        <dbReference type="ChEBI" id="CHEBI:15378"/>
        <dbReference type="ChEBI" id="CHEBI:30616"/>
        <dbReference type="ChEBI" id="CHEBI:57733"/>
        <dbReference type="ChEBI" id="CHEBI:58130"/>
        <dbReference type="ChEBI" id="CHEBI:456216"/>
        <dbReference type="EC" id="2.7.1.158"/>
    </reaction>
</comment>
<keyword evidence="9" id="KW-1185">Reference proteome</keyword>
<protein>
    <recommendedName>
        <fullName evidence="2 7">Inositol-pentakisphosphate 2-kinase</fullName>
        <ecNumber evidence="2 7">2.7.1.158</ecNumber>
    </recommendedName>
</protein>
<sequence length="231" mass="26715">MKHSQVLRFLKYPAEEPGNSHKAAKEAFGHLQNIVDFSKNVMKPFLGENYVHHGEVVHLPLDFVRQLSLKVEQERPESRCDKVMDIFSGYALCLPNLTKLQTCHFSESGPPLCIEIKLANGKWKRMSRYCPLDLFSGNKQRMSFALKNLLQEAQNNLKIFKILQAQMLDNVDIEGLHPLYNRVEQYLGEFPKERIKLQIDGPYNENCFEKLRNSQSEDDGTVDYAVRKTRA</sequence>
<comment type="caution">
    <text evidence="8">The sequence shown here is derived from an EMBL/GenBank/DDBJ whole genome shotgun (WGS) entry which is preliminary data.</text>
</comment>
<keyword evidence="5 7" id="KW-0418">Kinase</keyword>
<evidence type="ECO:0000256" key="3">
    <source>
        <dbReference type="ARBA" id="ARBA00022679"/>
    </source>
</evidence>
<evidence type="ECO:0000256" key="6">
    <source>
        <dbReference type="ARBA" id="ARBA00022840"/>
    </source>
</evidence>
<gene>
    <name evidence="8" type="ORF">EOD39_19314</name>
</gene>
<reference evidence="8 9" key="1">
    <citation type="submission" date="2019-01" db="EMBL/GenBank/DDBJ databases">
        <title>Draft Genome and Complete Hox-Cluster Characterization of the Sterlet Sturgeon (Acipenser ruthenus).</title>
        <authorList>
            <person name="Wei Q."/>
        </authorList>
    </citation>
    <scope>NUCLEOTIDE SEQUENCE [LARGE SCALE GENOMIC DNA]</scope>
    <source>
        <strain evidence="8">WHYD16114868_AA</strain>
        <tissue evidence="8">Blood</tissue>
    </source>
</reference>
<dbReference type="GO" id="GO:0032958">
    <property type="term" value="P:inositol phosphate biosynthetic process"/>
    <property type="evidence" value="ECO:0007669"/>
    <property type="project" value="TreeGrafter"/>
</dbReference>
<organism evidence="8 9">
    <name type="scientific">Acipenser ruthenus</name>
    <name type="common">Sterlet sturgeon</name>
    <dbReference type="NCBI Taxonomy" id="7906"/>
    <lineage>
        <taxon>Eukaryota</taxon>
        <taxon>Metazoa</taxon>
        <taxon>Chordata</taxon>
        <taxon>Craniata</taxon>
        <taxon>Vertebrata</taxon>
        <taxon>Euteleostomi</taxon>
        <taxon>Actinopterygii</taxon>
        <taxon>Chondrostei</taxon>
        <taxon>Acipenseriformes</taxon>
        <taxon>Acipenseridae</taxon>
        <taxon>Acipenser</taxon>
    </lineage>
</organism>
<dbReference type="EC" id="2.7.1.158" evidence="2 7"/>
<dbReference type="InterPro" id="IPR043001">
    <property type="entry name" value="IP5_2-K_N_lobe"/>
</dbReference>